<feature type="region of interest" description="Disordered" evidence="1">
    <location>
        <begin position="72"/>
        <end position="100"/>
    </location>
</feature>
<proteinExistence type="predicted"/>
<evidence type="ECO:0000313" key="4">
    <source>
        <dbReference type="RefSeq" id="XP_015042106.2"/>
    </source>
</evidence>
<dbReference type="RefSeq" id="XP_033238694.1">
    <property type="nucleotide sequence ID" value="XM_033382803.1"/>
</dbReference>
<dbReference type="Proteomes" id="UP000001819">
    <property type="component" value="Chromosome X"/>
</dbReference>
<keyword evidence="2" id="KW-1185">Reference proteome</keyword>
<protein>
    <submittedName>
        <fullName evidence="3 4">Uncharacterized protein</fullName>
    </submittedName>
</protein>
<dbReference type="KEGG" id="dpo:4815258"/>
<sequence length="219" mass="25010">MKRVSALFRPAVKSSMSSASIFSEDACVAPVLKIRRSVSHSVIQSVNHFDKETNRNTLKNRLTGSGSELFRGRNISDANKSRDAARGRPHTEMATATDEQKTTDYREYARYRNTIREQNMWRDPRHPETNWLKPRSASSYKPDFANTENNILKQSFMRSPDEKSKHMLNHDLTHAVQKLRFIPSPAPMSATAQVVRQASEAFKSLPKAFENKTPSEKEE</sequence>
<dbReference type="AlphaFoldDB" id="A0A6I8VIK7"/>
<evidence type="ECO:0000313" key="3">
    <source>
        <dbReference type="RefSeq" id="XP_001355148.3"/>
    </source>
</evidence>
<evidence type="ECO:0000256" key="1">
    <source>
        <dbReference type="SAM" id="MobiDB-lite"/>
    </source>
</evidence>
<evidence type="ECO:0000313" key="2">
    <source>
        <dbReference type="Proteomes" id="UP000001819"/>
    </source>
</evidence>
<gene>
    <name evidence="3 4 5" type="primary">LOC4815258</name>
</gene>
<organism evidence="2 4">
    <name type="scientific">Drosophila pseudoobscura pseudoobscura</name>
    <name type="common">Fruit fly</name>
    <dbReference type="NCBI Taxonomy" id="46245"/>
    <lineage>
        <taxon>Eukaryota</taxon>
        <taxon>Metazoa</taxon>
        <taxon>Ecdysozoa</taxon>
        <taxon>Arthropoda</taxon>
        <taxon>Hexapoda</taxon>
        <taxon>Insecta</taxon>
        <taxon>Pterygota</taxon>
        <taxon>Neoptera</taxon>
        <taxon>Endopterygota</taxon>
        <taxon>Diptera</taxon>
        <taxon>Brachycera</taxon>
        <taxon>Muscomorpha</taxon>
        <taxon>Ephydroidea</taxon>
        <taxon>Drosophilidae</taxon>
        <taxon>Drosophila</taxon>
        <taxon>Sophophora</taxon>
    </lineage>
</organism>
<dbReference type="RefSeq" id="XP_001355148.3">
    <property type="nucleotide sequence ID" value="XM_001355112.4"/>
</dbReference>
<accession>A0A6I8VIK7</accession>
<reference evidence="3 4" key="1">
    <citation type="submission" date="2025-04" db="UniProtKB">
        <authorList>
            <consortium name="RefSeq"/>
        </authorList>
    </citation>
    <scope>IDENTIFICATION</scope>
    <source>
        <strain evidence="3 4">MV-25-SWS-2005</strain>
        <tissue evidence="3 4">Whole body</tissue>
    </source>
</reference>
<feature type="compositionally biased region" description="Basic and acidic residues" evidence="1">
    <location>
        <begin position="79"/>
        <end position="91"/>
    </location>
</feature>
<name>A0A6I8VIK7_DROPS</name>
<evidence type="ECO:0000313" key="5">
    <source>
        <dbReference type="RefSeq" id="XP_033238694.1"/>
    </source>
</evidence>
<dbReference type="RefSeq" id="XP_015042106.2">
    <property type="nucleotide sequence ID" value="XM_015186620.2"/>
</dbReference>